<evidence type="ECO:0000256" key="1">
    <source>
        <dbReference type="SAM" id="MobiDB-lite"/>
    </source>
</evidence>
<feature type="signal peptide" evidence="2">
    <location>
        <begin position="1"/>
        <end position="24"/>
    </location>
</feature>
<organism evidence="3 4">
    <name type="scientific">Larinioides sclopetarius</name>
    <dbReference type="NCBI Taxonomy" id="280406"/>
    <lineage>
        <taxon>Eukaryota</taxon>
        <taxon>Metazoa</taxon>
        <taxon>Ecdysozoa</taxon>
        <taxon>Arthropoda</taxon>
        <taxon>Chelicerata</taxon>
        <taxon>Arachnida</taxon>
        <taxon>Araneae</taxon>
        <taxon>Araneomorphae</taxon>
        <taxon>Entelegynae</taxon>
        <taxon>Araneoidea</taxon>
        <taxon>Araneidae</taxon>
        <taxon>Larinioides</taxon>
    </lineage>
</organism>
<comment type="caution">
    <text evidence="3">The sequence shown here is derived from an EMBL/GenBank/DDBJ whole genome shotgun (WGS) entry which is preliminary data.</text>
</comment>
<feature type="compositionally biased region" description="Low complexity" evidence="1">
    <location>
        <begin position="45"/>
        <end position="56"/>
    </location>
</feature>
<reference evidence="3 4" key="1">
    <citation type="submission" date="2024-04" db="EMBL/GenBank/DDBJ databases">
        <authorList>
            <person name="Rising A."/>
            <person name="Reimegard J."/>
            <person name="Sonavane S."/>
            <person name="Akerstrom W."/>
            <person name="Nylinder S."/>
            <person name="Hedman E."/>
            <person name="Kallberg Y."/>
        </authorList>
    </citation>
    <scope>NUCLEOTIDE SEQUENCE [LARGE SCALE GENOMIC DNA]</scope>
</reference>
<feature type="chain" id="PRO_5043404832" evidence="2">
    <location>
        <begin position="25"/>
        <end position="76"/>
    </location>
</feature>
<dbReference type="Proteomes" id="UP001497382">
    <property type="component" value="Unassembled WGS sequence"/>
</dbReference>
<keyword evidence="2" id="KW-0732">Signal</keyword>
<gene>
    <name evidence="3" type="ORF">LARSCL_LOCUS19344</name>
</gene>
<protein>
    <submittedName>
        <fullName evidence="3">Uncharacterized protein</fullName>
    </submittedName>
</protein>
<keyword evidence="4" id="KW-1185">Reference proteome</keyword>
<name>A0AAV2BJF4_9ARAC</name>
<accession>A0AAV2BJF4</accession>
<dbReference type="PROSITE" id="PS51257">
    <property type="entry name" value="PROKAR_LIPOPROTEIN"/>
    <property type="match status" value="1"/>
</dbReference>
<evidence type="ECO:0000256" key="2">
    <source>
        <dbReference type="SAM" id="SignalP"/>
    </source>
</evidence>
<sequence>MMLSMKSFLVCVMVVALVATTCHGYAFSMACKSGPDGKMLCTQNSDPQSSSSVASSNGQLMSGTWRGYPYGLGAFV</sequence>
<feature type="region of interest" description="Disordered" evidence="1">
    <location>
        <begin position="42"/>
        <end position="62"/>
    </location>
</feature>
<dbReference type="EMBL" id="CAXIEN010000374">
    <property type="protein sequence ID" value="CAL1295579.1"/>
    <property type="molecule type" value="Genomic_DNA"/>
</dbReference>
<dbReference type="AlphaFoldDB" id="A0AAV2BJF4"/>
<evidence type="ECO:0000313" key="4">
    <source>
        <dbReference type="Proteomes" id="UP001497382"/>
    </source>
</evidence>
<evidence type="ECO:0000313" key="3">
    <source>
        <dbReference type="EMBL" id="CAL1295579.1"/>
    </source>
</evidence>
<proteinExistence type="predicted"/>